<dbReference type="NCBIfam" id="TIGR04183">
    <property type="entry name" value="Por_Secre_tail"/>
    <property type="match status" value="1"/>
</dbReference>
<gene>
    <name evidence="2" type="ORF">J4E00_11660</name>
</gene>
<name>A0ABS3QEN7_9BACT</name>
<evidence type="ECO:0000313" key="2">
    <source>
        <dbReference type="EMBL" id="MBO2009710.1"/>
    </source>
</evidence>
<organism evidence="2 3">
    <name type="scientific">Hymenobacter negativus</name>
    <dbReference type="NCBI Taxonomy" id="2795026"/>
    <lineage>
        <taxon>Bacteria</taxon>
        <taxon>Pseudomonadati</taxon>
        <taxon>Bacteroidota</taxon>
        <taxon>Cytophagia</taxon>
        <taxon>Cytophagales</taxon>
        <taxon>Hymenobacteraceae</taxon>
        <taxon>Hymenobacter</taxon>
    </lineage>
</organism>
<evidence type="ECO:0000313" key="3">
    <source>
        <dbReference type="Proteomes" id="UP000664369"/>
    </source>
</evidence>
<evidence type="ECO:0000256" key="1">
    <source>
        <dbReference type="SAM" id="SignalP"/>
    </source>
</evidence>
<dbReference type="EMBL" id="JAGETZ010000004">
    <property type="protein sequence ID" value="MBO2009710.1"/>
    <property type="molecule type" value="Genomic_DNA"/>
</dbReference>
<feature type="chain" id="PRO_5045443040" evidence="1">
    <location>
        <begin position="19"/>
        <end position="486"/>
    </location>
</feature>
<keyword evidence="3" id="KW-1185">Reference proteome</keyword>
<proteinExistence type="predicted"/>
<dbReference type="InterPro" id="IPR026444">
    <property type="entry name" value="Secre_tail"/>
</dbReference>
<dbReference type="RefSeq" id="WP_208175328.1">
    <property type="nucleotide sequence ID" value="NZ_JAGETZ010000004.1"/>
</dbReference>
<dbReference type="Proteomes" id="UP000664369">
    <property type="component" value="Unassembled WGS sequence"/>
</dbReference>
<sequence>MKRLLTLALSLPALAATAQTLTNDGAAITVQSGATLYVAGGIQNKTGSTIANDGTVELTGDFTNAAAASSLSGAGKLRFSGSTDQTLTSPTGTSLAGLEVANTGSTGSNRVLVPADLNVTNQLTLTTGMVRTTPAAVITLPAGATLTGEATGRYVQGNLRAVAPVSGNTAVVFPNSATINANGTNLGTVTVTRTAGMLTAGVSYGQNLAGTTKGIDRVWTVAASGTQPSNATPATVAFSWLADNDNGFATGTNAQLWRSTSAAGPWGKMGPAGSAATRSFSANVTLLGALTISNISAPLPVELVSFTAEPQGADALLRWTTASEKNNDHFEVEASADGKNFRLIGIVAGHGTTTQASEYQLTDKAIAHYAADPVYYRLRQVDADGTASYSPVRQVRVTTPMGFAAESWPQPFGAEGTNLTLRTATAGPATVVVRDALGRLILSRTLDLSAGTTALSLAELGPLSSGVYMLRLSQGTQHAQLKLVRE</sequence>
<accession>A0ABS3QEN7</accession>
<reference evidence="2 3" key="1">
    <citation type="submission" date="2021-03" db="EMBL/GenBank/DDBJ databases">
        <authorList>
            <person name="Kim M.K."/>
        </authorList>
    </citation>
    <scope>NUCLEOTIDE SEQUENCE [LARGE SCALE GENOMIC DNA]</scope>
    <source>
        <strain evidence="2 3">BT442</strain>
    </source>
</reference>
<keyword evidence="1" id="KW-0732">Signal</keyword>
<comment type="caution">
    <text evidence="2">The sequence shown here is derived from an EMBL/GenBank/DDBJ whole genome shotgun (WGS) entry which is preliminary data.</text>
</comment>
<feature type="signal peptide" evidence="1">
    <location>
        <begin position="1"/>
        <end position="18"/>
    </location>
</feature>
<protein>
    <submittedName>
        <fullName evidence="2">T9SS type A sorting domain-containing protein</fullName>
    </submittedName>
</protein>